<dbReference type="AlphaFoldDB" id="A0A164SKI6"/>
<protein>
    <submittedName>
        <fullName evidence="2">Uncharacterized protein</fullName>
    </submittedName>
</protein>
<keyword evidence="3" id="KW-1185">Reference proteome</keyword>
<feature type="compositionally biased region" description="Polar residues" evidence="1">
    <location>
        <begin position="105"/>
        <end position="137"/>
    </location>
</feature>
<feature type="region of interest" description="Disordered" evidence="1">
    <location>
        <begin position="194"/>
        <end position="251"/>
    </location>
</feature>
<evidence type="ECO:0000313" key="2">
    <source>
        <dbReference type="EMBL" id="KZS91577.1"/>
    </source>
</evidence>
<sequence length="323" mass="34630">MTIGTPTSTGTLGEENSPYYSLVSQPSSRWPLTCVTSMHCDELKHWTGLSGSAECIHSLLRLARLQPSPSSQLKGRDDSPVSTQTPMQLPVPRSHVADVYPPRVQVSNSPSVASLQSNPQSNQASTNALPADTQETSDTSREHDDPHWEDDSGRGFVCIRDTEAKPEETEPDDAAKEKSQHDILQAFFQSLLDSTHGTGANAPVNPAHTAQVETAQTERSSPASSARPLPPRPAPAPAPDGPEPRGSFNPEYSVISSASHRAPSRAIQQFMTAAENLPFSGDEDGTTSEDGDVIHIVLRSAVQSRDPLTRMSFGGEVPTAVVH</sequence>
<dbReference type="Proteomes" id="UP000076722">
    <property type="component" value="Unassembled WGS sequence"/>
</dbReference>
<gene>
    <name evidence="2" type="ORF">SISNIDRAFT_487245</name>
</gene>
<organism evidence="2 3">
    <name type="scientific">Sistotremastrum niveocremeum HHB9708</name>
    <dbReference type="NCBI Taxonomy" id="1314777"/>
    <lineage>
        <taxon>Eukaryota</taxon>
        <taxon>Fungi</taxon>
        <taxon>Dikarya</taxon>
        <taxon>Basidiomycota</taxon>
        <taxon>Agaricomycotina</taxon>
        <taxon>Agaricomycetes</taxon>
        <taxon>Sistotremastrales</taxon>
        <taxon>Sistotremastraceae</taxon>
        <taxon>Sertulicium</taxon>
        <taxon>Sertulicium niveocremeum</taxon>
    </lineage>
</organism>
<accession>A0A164SKI6</accession>
<evidence type="ECO:0000256" key="1">
    <source>
        <dbReference type="SAM" id="MobiDB-lite"/>
    </source>
</evidence>
<feature type="compositionally biased region" description="Pro residues" evidence="1">
    <location>
        <begin position="228"/>
        <end position="241"/>
    </location>
</feature>
<name>A0A164SKI6_9AGAM</name>
<dbReference type="EMBL" id="KV419414">
    <property type="protein sequence ID" value="KZS91577.1"/>
    <property type="molecule type" value="Genomic_DNA"/>
</dbReference>
<proteinExistence type="predicted"/>
<feature type="compositionally biased region" description="Basic and acidic residues" evidence="1">
    <location>
        <begin position="138"/>
        <end position="153"/>
    </location>
</feature>
<feature type="region of interest" description="Disordered" evidence="1">
    <location>
        <begin position="67"/>
        <end position="157"/>
    </location>
</feature>
<reference evidence="2 3" key="1">
    <citation type="journal article" date="2016" name="Mol. Biol. Evol.">
        <title>Comparative Genomics of Early-Diverging Mushroom-Forming Fungi Provides Insights into the Origins of Lignocellulose Decay Capabilities.</title>
        <authorList>
            <person name="Nagy L.G."/>
            <person name="Riley R."/>
            <person name="Tritt A."/>
            <person name="Adam C."/>
            <person name="Daum C."/>
            <person name="Floudas D."/>
            <person name="Sun H."/>
            <person name="Yadav J.S."/>
            <person name="Pangilinan J."/>
            <person name="Larsson K.H."/>
            <person name="Matsuura K."/>
            <person name="Barry K."/>
            <person name="Labutti K."/>
            <person name="Kuo R."/>
            <person name="Ohm R.A."/>
            <person name="Bhattacharya S.S."/>
            <person name="Shirouzu T."/>
            <person name="Yoshinaga Y."/>
            <person name="Martin F.M."/>
            <person name="Grigoriev I.V."/>
            <person name="Hibbett D.S."/>
        </authorList>
    </citation>
    <scope>NUCLEOTIDE SEQUENCE [LARGE SCALE GENOMIC DNA]</scope>
    <source>
        <strain evidence="2 3">HHB9708</strain>
    </source>
</reference>
<evidence type="ECO:0000313" key="3">
    <source>
        <dbReference type="Proteomes" id="UP000076722"/>
    </source>
</evidence>